<organism evidence="2 3">
    <name type="scientific">Streptosporangium brasiliense</name>
    <dbReference type="NCBI Taxonomy" id="47480"/>
    <lineage>
        <taxon>Bacteria</taxon>
        <taxon>Bacillati</taxon>
        <taxon>Actinomycetota</taxon>
        <taxon>Actinomycetes</taxon>
        <taxon>Streptosporangiales</taxon>
        <taxon>Streptosporangiaceae</taxon>
        <taxon>Streptosporangium</taxon>
    </lineage>
</organism>
<gene>
    <name evidence="2" type="ORF">J2S55_003830</name>
</gene>
<protein>
    <submittedName>
        <fullName evidence="2">Uncharacterized protein</fullName>
    </submittedName>
</protein>
<feature type="transmembrane region" description="Helical" evidence="1">
    <location>
        <begin position="126"/>
        <end position="144"/>
    </location>
</feature>
<accession>A0ABT9R5P4</accession>
<keyword evidence="3" id="KW-1185">Reference proteome</keyword>
<proteinExistence type="predicted"/>
<evidence type="ECO:0000313" key="3">
    <source>
        <dbReference type="Proteomes" id="UP001230426"/>
    </source>
</evidence>
<feature type="transmembrane region" description="Helical" evidence="1">
    <location>
        <begin position="69"/>
        <end position="88"/>
    </location>
</feature>
<name>A0ABT9R5P4_9ACTN</name>
<dbReference type="RefSeq" id="WP_306862589.1">
    <property type="nucleotide sequence ID" value="NZ_JAUSRB010000002.1"/>
</dbReference>
<feature type="transmembrane region" description="Helical" evidence="1">
    <location>
        <begin position="7"/>
        <end position="27"/>
    </location>
</feature>
<reference evidence="2 3" key="1">
    <citation type="submission" date="2023-07" db="EMBL/GenBank/DDBJ databases">
        <title>Sequencing the genomes of 1000 actinobacteria strains.</title>
        <authorList>
            <person name="Klenk H.-P."/>
        </authorList>
    </citation>
    <scope>NUCLEOTIDE SEQUENCE [LARGE SCALE GENOMIC DNA]</scope>
    <source>
        <strain evidence="2 3">DSM 44109</strain>
    </source>
</reference>
<evidence type="ECO:0000313" key="2">
    <source>
        <dbReference type="EMBL" id="MDP9864564.1"/>
    </source>
</evidence>
<evidence type="ECO:0000256" key="1">
    <source>
        <dbReference type="SAM" id="Phobius"/>
    </source>
</evidence>
<feature type="transmembrane region" description="Helical" evidence="1">
    <location>
        <begin position="39"/>
        <end position="57"/>
    </location>
</feature>
<keyword evidence="1" id="KW-0472">Membrane</keyword>
<comment type="caution">
    <text evidence="2">The sequence shown here is derived from an EMBL/GenBank/DDBJ whole genome shotgun (WGS) entry which is preliminary data.</text>
</comment>
<dbReference type="EMBL" id="JAUSRB010000002">
    <property type="protein sequence ID" value="MDP9864564.1"/>
    <property type="molecule type" value="Genomic_DNA"/>
</dbReference>
<sequence length="164" mass="17636">MNAGHTLLRRGLIGLSALSVLGTAFELATERHWHTWQQLLPWGALALLAVAVTLLALRGPAEAVTVARVLASVVLPVALFGVYVHVAANYEAGFLDQRYAGAWETLPSVTRWWYALTKTVGPTPPLAPGMLAQAAFLVLLAGFARRPGEGNGSVPDRPRALRRH</sequence>
<keyword evidence="1" id="KW-0812">Transmembrane</keyword>
<dbReference type="Proteomes" id="UP001230426">
    <property type="component" value="Unassembled WGS sequence"/>
</dbReference>
<keyword evidence="1" id="KW-1133">Transmembrane helix</keyword>